<dbReference type="GO" id="GO:0045087">
    <property type="term" value="P:innate immune response"/>
    <property type="evidence" value="ECO:0007669"/>
    <property type="project" value="TreeGrafter"/>
</dbReference>
<protein>
    <submittedName>
        <fullName evidence="3">F-box domain-containing protein</fullName>
    </submittedName>
</protein>
<dbReference type="SMART" id="SM00256">
    <property type="entry name" value="FBOX"/>
    <property type="match status" value="1"/>
</dbReference>
<dbReference type="InterPro" id="IPR041426">
    <property type="entry name" value="Mos1_HTH"/>
</dbReference>
<dbReference type="InterPro" id="IPR002900">
    <property type="entry name" value="DUF38/FTH_CAE_spp"/>
</dbReference>
<keyword evidence="2" id="KW-1185">Reference proteome</keyword>
<dbReference type="Pfam" id="PF00646">
    <property type="entry name" value="F-box"/>
    <property type="match status" value="1"/>
</dbReference>
<dbReference type="InterPro" id="IPR040161">
    <property type="entry name" value="FB224"/>
</dbReference>
<accession>A0A1I7UPB5</accession>
<dbReference type="PANTHER" id="PTHR23015">
    <property type="entry name" value="UNCHARACTERIZED C.ELEGANS PROTEIN"/>
    <property type="match status" value="1"/>
</dbReference>
<evidence type="ECO:0000313" key="3">
    <source>
        <dbReference type="WBParaSite" id="Csp11.Scaffold630.g17992.t1"/>
    </source>
</evidence>
<dbReference type="CDD" id="cd22150">
    <property type="entry name" value="F-box_CeFBXA-like"/>
    <property type="match status" value="1"/>
</dbReference>
<dbReference type="WBParaSite" id="Csp11.Scaffold630.g17992.t1">
    <property type="protein sequence ID" value="Csp11.Scaffold630.g17992.t1"/>
    <property type="gene ID" value="Csp11.Scaffold630.g17992"/>
</dbReference>
<dbReference type="Gene3D" id="1.10.10.1450">
    <property type="match status" value="1"/>
</dbReference>
<dbReference type="PANTHER" id="PTHR23015:SF4">
    <property type="entry name" value="DUF38 DOMAIN-CONTAINING PROTEIN-RELATED"/>
    <property type="match status" value="1"/>
</dbReference>
<evidence type="ECO:0000259" key="1">
    <source>
        <dbReference type="PROSITE" id="PS50181"/>
    </source>
</evidence>
<dbReference type="Proteomes" id="UP000095282">
    <property type="component" value="Unplaced"/>
</dbReference>
<feature type="domain" description="F-box" evidence="1">
    <location>
        <begin position="73"/>
        <end position="120"/>
    </location>
</feature>
<dbReference type="Pfam" id="PF17906">
    <property type="entry name" value="HTH_48"/>
    <property type="match status" value="1"/>
</dbReference>
<organism evidence="2 3">
    <name type="scientific">Caenorhabditis tropicalis</name>
    <dbReference type="NCBI Taxonomy" id="1561998"/>
    <lineage>
        <taxon>Eukaryota</taxon>
        <taxon>Metazoa</taxon>
        <taxon>Ecdysozoa</taxon>
        <taxon>Nematoda</taxon>
        <taxon>Chromadorea</taxon>
        <taxon>Rhabditida</taxon>
        <taxon>Rhabditina</taxon>
        <taxon>Rhabditomorpha</taxon>
        <taxon>Rhabditoidea</taxon>
        <taxon>Rhabditidae</taxon>
        <taxon>Peloderinae</taxon>
        <taxon>Caenorhabditis</taxon>
    </lineage>
</organism>
<name>A0A1I7UPB5_9PELO</name>
<dbReference type="InterPro" id="IPR001810">
    <property type="entry name" value="F-box_dom"/>
</dbReference>
<dbReference type="Pfam" id="PF01827">
    <property type="entry name" value="FTH"/>
    <property type="match status" value="1"/>
</dbReference>
<dbReference type="STRING" id="1561998.A0A1I7UPB5"/>
<sequence>MTDIKLPQHTPEEVRICICYEYCSGKPVFEAYRSMCDTLGKDVISYVDFEFWFYRFKQGYADMNYDRSNDPVYRDIGKMPLKVIDTIVNFLEIKEQFYLRKVCHDFRNFIDRREDRHKTLSFELTDNGACLEFANRKMIFTEDGVVKLQFSDGQQLVGDVEEETHLTLSPHDLTSILMMEGLRLDLLEIKIKMDWTSVKAKIENKVKTINTFYDALKSATSIITRKVRVKSLKMRVDKESHVATVLSLLEPGFLEEVEIEYWIDRPADTNDRGKEIVQPISDIGLDVISEMEQWKKAKVMLIKRLKLPRGISHLFYHFNRFEAIFSRIDKTMFQSLERALLENPDFQSCHLTSRNKISFFVKSAVLKVTRRDKSIVMEANPEI</sequence>
<dbReference type="AlphaFoldDB" id="A0A1I7UPB5"/>
<dbReference type="PROSITE" id="PS50181">
    <property type="entry name" value="FBOX"/>
    <property type="match status" value="1"/>
</dbReference>
<evidence type="ECO:0000313" key="2">
    <source>
        <dbReference type="Proteomes" id="UP000095282"/>
    </source>
</evidence>
<reference evidence="3" key="1">
    <citation type="submission" date="2016-11" db="UniProtKB">
        <authorList>
            <consortium name="WormBaseParasite"/>
        </authorList>
    </citation>
    <scope>IDENTIFICATION</scope>
</reference>
<proteinExistence type="predicted"/>